<dbReference type="Proteomes" id="UP000192491">
    <property type="component" value="Unassembled WGS sequence"/>
</dbReference>
<sequence length="75" mass="8256">MLTVNVTYYIAGQEDYFRACRGYRSGATTFTELKQEVLDTPPGLSQSELNMPLTHIAVEVVNEGGGAQRSFLISL</sequence>
<accession>A0A1Y1QP83</accession>
<evidence type="ECO:0000313" key="1">
    <source>
        <dbReference type="EMBL" id="OQX10516.1"/>
    </source>
</evidence>
<gene>
    <name evidence="1" type="ORF">BWK73_20230</name>
</gene>
<reference evidence="1 2" key="1">
    <citation type="submission" date="2017-01" db="EMBL/GenBank/DDBJ databases">
        <title>Novel large sulfur bacteria in the metagenomes of groundwater-fed chemosynthetic microbial mats in the Lake Huron basin.</title>
        <authorList>
            <person name="Sharrar A.M."/>
            <person name="Flood B.E."/>
            <person name="Bailey J.V."/>
            <person name="Jones D.S."/>
            <person name="Biddanda B."/>
            <person name="Ruberg S.A."/>
            <person name="Marcus D.N."/>
            <person name="Dick G.J."/>
        </authorList>
    </citation>
    <scope>NUCLEOTIDE SEQUENCE [LARGE SCALE GENOMIC DNA]</scope>
    <source>
        <strain evidence="1">A8</strain>
    </source>
</reference>
<protein>
    <submittedName>
        <fullName evidence="1">Uncharacterized protein</fullName>
    </submittedName>
</protein>
<evidence type="ECO:0000313" key="2">
    <source>
        <dbReference type="Proteomes" id="UP000192491"/>
    </source>
</evidence>
<organism evidence="1 2">
    <name type="scientific">Thiothrix lacustris</name>
    <dbReference type="NCBI Taxonomy" id="525917"/>
    <lineage>
        <taxon>Bacteria</taxon>
        <taxon>Pseudomonadati</taxon>
        <taxon>Pseudomonadota</taxon>
        <taxon>Gammaproteobacteria</taxon>
        <taxon>Thiotrichales</taxon>
        <taxon>Thiotrichaceae</taxon>
        <taxon>Thiothrix</taxon>
    </lineage>
</organism>
<dbReference type="AlphaFoldDB" id="A0A1Y1QP83"/>
<name>A0A1Y1QP83_9GAMM</name>
<comment type="caution">
    <text evidence="1">The sequence shown here is derived from an EMBL/GenBank/DDBJ whole genome shotgun (WGS) entry which is preliminary data.</text>
</comment>
<proteinExistence type="predicted"/>
<dbReference type="EMBL" id="MTEJ01000111">
    <property type="protein sequence ID" value="OQX10516.1"/>
    <property type="molecule type" value="Genomic_DNA"/>
</dbReference>